<evidence type="ECO:0000256" key="2">
    <source>
        <dbReference type="ARBA" id="ARBA00008000"/>
    </source>
</evidence>
<dbReference type="Proteomes" id="UP000178017">
    <property type="component" value="Unassembled WGS sequence"/>
</dbReference>
<accession>A0A1F5MIJ5</accession>
<evidence type="ECO:0000256" key="4">
    <source>
        <dbReference type="ARBA" id="ARBA00022827"/>
    </source>
</evidence>
<dbReference type="PANTHER" id="PTHR11748">
    <property type="entry name" value="D-LACTATE DEHYDROGENASE"/>
    <property type="match status" value="1"/>
</dbReference>
<dbReference type="Pfam" id="PF01565">
    <property type="entry name" value="FAD_binding_4"/>
    <property type="match status" value="1"/>
</dbReference>
<dbReference type="EMBL" id="MFDO01000023">
    <property type="protein sequence ID" value="OGE65149.1"/>
    <property type="molecule type" value="Genomic_DNA"/>
</dbReference>
<dbReference type="InterPro" id="IPR036318">
    <property type="entry name" value="FAD-bd_PCMH-like_sf"/>
</dbReference>
<dbReference type="Gene3D" id="3.30.465.10">
    <property type="match status" value="2"/>
</dbReference>
<dbReference type="SUPFAM" id="SSF56176">
    <property type="entry name" value="FAD-binding/transporter-associated domain-like"/>
    <property type="match status" value="1"/>
</dbReference>
<dbReference type="GO" id="GO:0008720">
    <property type="term" value="F:D-lactate dehydrogenase (NAD+) activity"/>
    <property type="evidence" value="ECO:0007669"/>
    <property type="project" value="TreeGrafter"/>
</dbReference>
<protein>
    <recommendedName>
        <fullName evidence="7">D-lactate dehydrogenase (cytochrome)</fullName>
        <ecNumber evidence="7">1.1.2.4</ecNumber>
    </recommendedName>
</protein>
<dbReference type="EC" id="1.1.2.4" evidence="7"/>
<evidence type="ECO:0000256" key="5">
    <source>
        <dbReference type="ARBA" id="ARBA00022946"/>
    </source>
</evidence>
<dbReference type="GO" id="GO:0004458">
    <property type="term" value="F:D-lactate dehydrogenase (cytochrome) activity"/>
    <property type="evidence" value="ECO:0007669"/>
    <property type="project" value="UniProtKB-EC"/>
</dbReference>
<evidence type="ECO:0000256" key="3">
    <source>
        <dbReference type="ARBA" id="ARBA00022630"/>
    </source>
</evidence>
<reference evidence="9 10" key="1">
    <citation type="journal article" date="2016" name="Nat. Commun.">
        <title>Thousands of microbial genomes shed light on interconnected biogeochemical processes in an aquifer system.</title>
        <authorList>
            <person name="Anantharaman K."/>
            <person name="Brown C.T."/>
            <person name="Hug L.A."/>
            <person name="Sharon I."/>
            <person name="Castelle C.J."/>
            <person name="Probst A.J."/>
            <person name="Thomas B.C."/>
            <person name="Singh A."/>
            <person name="Wilkins M.J."/>
            <person name="Karaoz U."/>
            <person name="Brodie E.L."/>
            <person name="Williams K.H."/>
            <person name="Hubbard S.S."/>
            <person name="Banfield J.F."/>
        </authorList>
    </citation>
    <scope>NUCLEOTIDE SEQUENCE [LARGE SCALE GENOMIC DNA]</scope>
</reference>
<proteinExistence type="inferred from homology"/>
<feature type="domain" description="FAD-binding PCMH-type" evidence="8">
    <location>
        <begin position="32"/>
        <end position="259"/>
    </location>
</feature>
<comment type="similarity">
    <text evidence="2">Belongs to the FAD-binding oxidoreductase/transferase type 4 family.</text>
</comment>
<comment type="caution">
    <text evidence="9">The sequence shown here is derived from an EMBL/GenBank/DDBJ whole genome shotgun (WGS) entry which is preliminary data.</text>
</comment>
<comment type="cofactor">
    <cofactor evidence="1">
        <name>FAD</name>
        <dbReference type="ChEBI" id="CHEBI:57692"/>
    </cofactor>
</comment>
<sequence length="550" mass="62409">MSLKEDLQKIVTGEVTDDATSLEVFSKDASIFEITPQIIIAPKDTSDIKALVKFVSSHPNLSITPRAAGTDMSGGPLSDSIVLDMSKYFNQVIEVGTDYATTQPGVYYRDFEKETLKKNLLLPCYTASREICTVGGMVANNSAGEKTLTYGQTERWVNELRVIFSDGNEYLVKPLSQSELDKKISQSDFEGNLYKKLYQLININQQLIQTAKPTTSKNASGYYLWNVWDGKTFDLTKLIVGSQGTLGIITEIKFKLIKPTTHSKLLVIFLKDLKNLGIIVNRVLENKPESFESYDDYTLKIATQYIPEIIKVMHPANILSLLLSFIPEILITLFSGFPKLVLISEFTGDSEEEVQQKCFTTQKSLEEFKLTTRITTDDTDAKKYWTVRRESFNLLRRHSNNLRTAPFIDDIVVNPEVLSEFLPKLRSILNKHKLIYTIAGHVGNGNFHIIPLMDFTKSNTPKIIFELSSQVFNLVKEYQGSFTGEHNDGLIRGPYLPLMYGEKMYQLFKEVKNIFDERNIFNPNKKVGATFEYSLNHIVDHHNQLHPTGS</sequence>
<name>A0A1F5MIJ5_9BACT</name>
<dbReference type="Gene3D" id="3.30.70.2740">
    <property type="match status" value="1"/>
</dbReference>
<dbReference type="PROSITE" id="PS51387">
    <property type="entry name" value="FAD_PCMH"/>
    <property type="match status" value="1"/>
</dbReference>
<dbReference type="InterPro" id="IPR006094">
    <property type="entry name" value="Oxid_FAD_bind_N"/>
</dbReference>
<dbReference type="InterPro" id="IPR016166">
    <property type="entry name" value="FAD-bd_PCMH"/>
</dbReference>
<evidence type="ECO:0000256" key="6">
    <source>
        <dbReference type="ARBA" id="ARBA00023002"/>
    </source>
</evidence>
<evidence type="ECO:0000256" key="7">
    <source>
        <dbReference type="ARBA" id="ARBA00038897"/>
    </source>
</evidence>
<dbReference type="InterPro" id="IPR004113">
    <property type="entry name" value="FAD-bd_oxidored_4_C"/>
</dbReference>
<evidence type="ECO:0000256" key="1">
    <source>
        <dbReference type="ARBA" id="ARBA00001974"/>
    </source>
</evidence>
<dbReference type="InterPro" id="IPR016171">
    <property type="entry name" value="Vanillyl_alc_oxidase_C-sub2"/>
</dbReference>
<evidence type="ECO:0000313" key="10">
    <source>
        <dbReference type="Proteomes" id="UP000178017"/>
    </source>
</evidence>
<dbReference type="GO" id="GO:1903457">
    <property type="term" value="P:lactate catabolic process"/>
    <property type="evidence" value="ECO:0007669"/>
    <property type="project" value="TreeGrafter"/>
</dbReference>
<evidence type="ECO:0000313" key="9">
    <source>
        <dbReference type="EMBL" id="OGE65149.1"/>
    </source>
</evidence>
<dbReference type="SUPFAM" id="SSF55103">
    <property type="entry name" value="FAD-linked oxidases, C-terminal domain"/>
    <property type="match status" value="1"/>
</dbReference>
<dbReference type="InterPro" id="IPR016169">
    <property type="entry name" value="FAD-bd_PCMH_sub2"/>
</dbReference>
<dbReference type="Gene3D" id="1.10.45.10">
    <property type="entry name" value="Vanillyl-alcohol Oxidase, Chain A, domain 4"/>
    <property type="match status" value="1"/>
</dbReference>
<dbReference type="InterPro" id="IPR016164">
    <property type="entry name" value="FAD-linked_Oxase-like_C"/>
</dbReference>
<organism evidence="9 10">
    <name type="scientific">Candidatus Daviesbacteria bacterium RIFCSPLOWO2_01_FULL_40_24</name>
    <dbReference type="NCBI Taxonomy" id="1797787"/>
    <lineage>
        <taxon>Bacteria</taxon>
        <taxon>Candidatus Daviesiibacteriota</taxon>
    </lineage>
</organism>
<keyword evidence="4" id="KW-0274">FAD</keyword>
<dbReference type="GO" id="GO:0071949">
    <property type="term" value="F:FAD binding"/>
    <property type="evidence" value="ECO:0007669"/>
    <property type="project" value="InterPro"/>
</dbReference>
<evidence type="ECO:0000259" key="8">
    <source>
        <dbReference type="PROSITE" id="PS51387"/>
    </source>
</evidence>
<dbReference type="PANTHER" id="PTHR11748:SF111">
    <property type="entry name" value="D-LACTATE DEHYDROGENASE, MITOCHONDRIAL-RELATED"/>
    <property type="match status" value="1"/>
</dbReference>
<keyword evidence="6" id="KW-0560">Oxidoreductase</keyword>
<keyword evidence="3" id="KW-0285">Flavoprotein</keyword>
<keyword evidence="5" id="KW-0809">Transit peptide</keyword>
<dbReference type="AlphaFoldDB" id="A0A1F5MIJ5"/>
<dbReference type="Pfam" id="PF02913">
    <property type="entry name" value="FAD-oxidase_C"/>
    <property type="match status" value="1"/>
</dbReference>
<gene>
    <name evidence="9" type="ORF">A3B49_01290</name>
</gene>